<evidence type="ECO:0000313" key="1">
    <source>
        <dbReference type="EMBL" id="JAE33695.1"/>
    </source>
</evidence>
<proteinExistence type="predicted"/>
<organism evidence="1">
    <name type="scientific">Arundo donax</name>
    <name type="common">Giant reed</name>
    <name type="synonym">Donax arundinaceus</name>
    <dbReference type="NCBI Taxonomy" id="35708"/>
    <lineage>
        <taxon>Eukaryota</taxon>
        <taxon>Viridiplantae</taxon>
        <taxon>Streptophyta</taxon>
        <taxon>Embryophyta</taxon>
        <taxon>Tracheophyta</taxon>
        <taxon>Spermatophyta</taxon>
        <taxon>Magnoliopsida</taxon>
        <taxon>Liliopsida</taxon>
        <taxon>Poales</taxon>
        <taxon>Poaceae</taxon>
        <taxon>PACMAD clade</taxon>
        <taxon>Arundinoideae</taxon>
        <taxon>Arundineae</taxon>
        <taxon>Arundo</taxon>
    </lineage>
</organism>
<sequence>MIQGQNISKVASEKHRPCSFHVVLKEFGSTSQKKIPIVVFVTLFPRCYFGSLHNIHLFHSLTACKHHFGSLHNIHLFHSLTACKHLVFTRSDQITGYEA</sequence>
<reference evidence="1" key="1">
    <citation type="submission" date="2014-09" db="EMBL/GenBank/DDBJ databases">
        <authorList>
            <person name="Magalhaes I.L.F."/>
            <person name="Oliveira U."/>
            <person name="Santos F.R."/>
            <person name="Vidigal T.H.D.A."/>
            <person name="Brescovit A.D."/>
            <person name="Santos A.J."/>
        </authorList>
    </citation>
    <scope>NUCLEOTIDE SEQUENCE</scope>
    <source>
        <tissue evidence="1">Shoot tissue taken approximately 20 cm above the soil surface</tissue>
    </source>
</reference>
<dbReference type="EMBL" id="GBRH01164201">
    <property type="protein sequence ID" value="JAE33695.1"/>
    <property type="molecule type" value="Transcribed_RNA"/>
</dbReference>
<name>A0A0A9H946_ARUDO</name>
<dbReference type="AlphaFoldDB" id="A0A0A9H946"/>
<accession>A0A0A9H946</accession>
<protein>
    <submittedName>
        <fullName evidence="1">Uncharacterized protein</fullName>
    </submittedName>
</protein>
<reference evidence="1" key="2">
    <citation type="journal article" date="2015" name="Data Brief">
        <title>Shoot transcriptome of the giant reed, Arundo donax.</title>
        <authorList>
            <person name="Barrero R.A."/>
            <person name="Guerrero F.D."/>
            <person name="Moolhuijzen P."/>
            <person name="Goolsby J.A."/>
            <person name="Tidwell J."/>
            <person name="Bellgard S.E."/>
            <person name="Bellgard M.I."/>
        </authorList>
    </citation>
    <scope>NUCLEOTIDE SEQUENCE</scope>
    <source>
        <tissue evidence="1">Shoot tissue taken approximately 20 cm above the soil surface</tissue>
    </source>
</reference>